<keyword evidence="5" id="KW-1185">Reference proteome</keyword>
<comment type="caution">
    <text evidence="4">The sequence shown here is derived from an EMBL/GenBank/DDBJ whole genome shotgun (WGS) entry which is preliminary data.</text>
</comment>
<comment type="similarity">
    <text evidence="1">Belongs to the PPR family. P subfamily.</text>
</comment>
<feature type="repeat" description="PPR" evidence="3">
    <location>
        <begin position="208"/>
        <end position="242"/>
    </location>
</feature>
<feature type="repeat" description="PPR" evidence="3">
    <location>
        <begin position="312"/>
        <end position="346"/>
    </location>
</feature>
<dbReference type="Pfam" id="PF01535">
    <property type="entry name" value="PPR"/>
    <property type="match status" value="3"/>
</dbReference>
<dbReference type="InterPro" id="IPR002885">
    <property type="entry name" value="PPR_rpt"/>
</dbReference>
<dbReference type="AlphaFoldDB" id="A0A7J7HZR7"/>
<dbReference type="SUPFAM" id="SSF48452">
    <property type="entry name" value="TPR-like"/>
    <property type="match status" value="2"/>
</dbReference>
<feature type="repeat" description="PPR" evidence="3">
    <location>
        <begin position="173"/>
        <end position="207"/>
    </location>
</feature>
<dbReference type="InterPro" id="IPR051114">
    <property type="entry name" value="Mito_RNA_Proc_CCM1"/>
</dbReference>
<sequence length="411" mass="46074">MSSSITLHHVRNLCTAAAAAATTTSTSSSISISKAKAKLRSQFDPDKALKIYSSLSDHYTTSSPASSRYAQDLTVKRLAKSGRFTDIETLLESHKNDPKITQEPYLSSLIRSYGVAGMFDHALKTFNQMDDFGTPRSTISFNALISACNQSKRFDLVPQLFDEIPLSHGFLPDKFSYGILVKSYCESNSPELAVDTLKRMEEKGIEITTVTFTTIFDCLYKNGKSEEAETIWNEMVMKGCLPDVAAYNVRIMHTHNGDPEIVKAMIEEIINAGLKPDSISYNYLVNCYCKIGKVDEAMKVYARLEEYGSNPNAATYRTLVYYLCRNEEFEKGYKVFKESVKFHKIPDFNTLKLLVEGLMKKSKKKEAKGLCRTVRKKFPNSFSWRKVEEELGLAAAPPLASGEGETQEASR</sequence>
<dbReference type="Proteomes" id="UP000593564">
    <property type="component" value="Unassembled WGS sequence"/>
</dbReference>
<dbReference type="PROSITE" id="PS51375">
    <property type="entry name" value="PPR"/>
    <property type="match status" value="4"/>
</dbReference>
<proteinExistence type="inferred from homology"/>
<accession>A0A7J7HZR7</accession>
<dbReference type="GO" id="GO:0005739">
    <property type="term" value="C:mitochondrion"/>
    <property type="evidence" value="ECO:0007669"/>
    <property type="project" value="TreeGrafter"/>
</dbReference>
<reference evidence="4 5" key="2">
    <citation type="submission" date="2020-07" db="EMBL/GenBank/DDBJ databases">
        <title>Genome assembly of wild tea tree DASZ reveals pedigree and selection history of tea varieties.</title>
        <authorList>
            <person name="Zhang W."/>
        </authorList>
    </citation>
    <scope>NUCLEOTIDE SEQUENCE [LARGE SCALE GENOMIC DNA]</scope>
    <source>
        <strain evidence="5">cv. G240</strain>
        <tissue evidence="4">Leaf</tissue>
    </source>
</reference>
<dbReference type="Gene3D" id="1.25.40.10">
    <property type="entry name" value="Tetratricopeptide repeat domain"/>
    <property type="match status" value="3"/>
</dbReference>
<dbReference type="GO" id="GO:0003729">
    <property type="term" value="F:mRNA binding"/>
    <property type="evidence" value="ECO:0007669"/>
    <property type="project" value="TreeGrafter"/>
</dbReference>
<dbReference type="PANTHER" id="PTHR47934">
    <property type="entry name" value="PENTATRICOPEPTIDE REPEAT-CONTAINING PROTEIN PET309, MITOCHONDRIAL"/>
    <property type="match status" value="1"/>
</dbReference>
<keyword evidence="2" id="KW-0677">Repeat</keyword>
<evidence type="ECO:0000256" key="2">
    <source>
        <dbReference type="ARBA" id="ARBA00022737"/>
    </source>
</evidence>
<evidence type="ECO:0000313" key="5">
    <source>
        <dbReference type="Proteomes" id="UP000593564"/>
    </source>
</evidence>
<evidence type="ECO:0000313" key="4">
    <source>
        <dbReference type="EMBL" id="KAF5958159.1"/>
    </source>
</evidence>
<dbReference type="EMBL" id="JACBKZ010000002">
    <property type="protein sequence ID" value="KAF5958159.1"/>
    <property type="molecule type" value="Genomic_DNA"/>
</dbReference>
<dbReference type="InterPro" id="IPR011990">
    <property type="entry name" value="TPR-like_helical_dom_sf"/>
</dbReference>
<evidence type="ECO:0008006" key="6">
    <source>
        <dbReference type="Google" id="ProtNLM"/>
    </source>
</evidence>
<dbReference type="GO" id="GO:0007005">
    <property type="term" value="P:mitochondrion organization"/>
    <property type="evidence" value="ECO:0007669"/>
    <property type="project" value="TreeGrafter"/>
</dbReference>
<dbReference type="GO" id="GO:0006396">
    <property type="term" value="P:RNA processing"/>
    <property type="evidence" value="ECO:0007669"/>
    <property type="project" value="TreeGrafter"/>
</dbReference>
<evidence type="ECO:0000256" key="3">
    <source>
        <dbReference type="PROSITE-ProRule" id="PRU00708"/>
    </source>
</evidence>
<protein>
    <recommendedName>
        <fullName evidence="6">Pentacotripeptide-repeat region of PRORP domain-containing protein</fullName>
    </recommendedName>
</protein>
<gene>
    <name evidence="4" type="ORF">HYC85_005384</name>
</gene>
<dbReference type="Pfam" id="PF13041">
    <property type="entry name" value="PPR_2"/>
    <property type="match status" value="2"/>
</dbReference>
<evidence type="ECO:0000256" key="1">
    <source>
        <dbReference type="ARBA" id="ARBA00007626"/>
    </source>
</evidence>
<reference evidence="5" key="1">
    <citation type="journal article" date="2020" name="Nat. Commun.">
        <title>Genome assembly of wild tea tree DASZ reveals pedigree and selection history of tea varieties.</title>
        <authorList>
            <person name="Zhang W."/>
            <person name="Zhang Y."/>
            <person name="Qiu H."/>
            <person name="Guo Y."/>
            <person name="Wan H."/>
            <person name="Zhang X."/>
            <person name="Scossa F."/>
            <person name="Alseekh S."/>
            <person name="Zhang Q."/>
            <person name="Wang P."/>
            <person name="Xu L."/>
            <person name="Schmidt M.H."/>
            <person name="Jia X."/>
            <person name="Li D."/>
            <person name="Zhu A."/>
            <person name="Guo F."/>
            <person name="Chen W."/>
            <person name="Ni D."/>
            <person name="Usadel B."/>
            <person name="Fernie A.R."/>
            <person name="Wen W."/>
        </authorList>
    </citation>
    <scope>NUCLEOTIDE SEQUENCE [LARGE SCALE GENOMIC DNA]</scope>
    <source>
        <strain evidence="5">cv. G240</strain>
    </source>
</reference>
<organism evidence="4 5">
    <name type="scientific">Camellia sinensis</name>
    <name type="common">Tea plant</name>
    <name type="synonym">Thea sinensis</name>
    <dbReference type="NCBI Taxonomy" id="4442"/>
    <lineage>
        <taxon>Eukaryota</taxon>
        <taxon>Viridiplantae</taxon>
        <taxon>Streptophyta</taxon>
        <taxon>Embryophyta</taxon>
        <taxon>Tracheophyta</taxon>
        <taxon>Spermatophyta</taxon>
        <taxon>Magnoliopsida</taxon>
        <taxon>eudicotyledons</taxon>
        <taxon>Gunneridae</taxon>
        <taxon>Pentapetalae</taxon>
        <taxon>asterids</taxon>
        <taxon>Ericales</taxon>
        <taxon>Theaceae</taxon>
        <taxon>Camellia</taxon>
    </lineage>
</organism>
<name>A0A7J7HZR7_CAMSI</name>
<dbReference type="PANTHER" id="PTHR47934:SF19">
    <property type="entry name" value="PENTATRICOPEPTIDE REPEAT-CONTAINING PROTEIN MITOCHONDRIAL"/>
    <property type="match status" value="1"/>
</dbReference>
<dbReference type="NCBIfam" id="TIGR00756">
    <property type="entry name" value="PPR"/>
    <property type="match status" value="6"/>
</dbReference>
<feature type="repeat" description="PPR" evidence="3">
    <location>
        <begin position="277"/>
        <end position="311"/>
    </location>
</feature>